<proteinExistence type="predicted"/>
<dbReference type="AlphaFoldDB" id="A0A0U1L4N0"/>
<dbReference type="Pfam" id="PF02274">
    <property type="entry name" value="ADI"/>
    <property type="match status" value="1"/>
</dbReference>
<dbReference type="Proteomes" id="UP000049855">
    <property type="component" value="Unassembled WGS sequence"/>
</dbReference>
<dbReference type="EMBL" id="CTRP01000014">
    <property type="protein sequence ID" value="CQR73844.1"/>
    <property type="molecule type" value="Genomic_DNA"/>
</dbReference>
<keyword evidence="2" id="KW-1185">Reference proteome</keyword>
<protein>
    <submittedName>
        <fullName evidence="1">Arginine deiminase</fullName>
        <ecNumber evidence="1">3.5.3.6</ecNumber>
    </submittedName>
</protein>
<keyword evidence="1" id="KW-0378">Hydrolase</keyword>
<name>A0A0U1L4N0_9FIRM</name>
<dbReference type="RefSeq" id="WP_021171100.1">
    <property type="nucleotide sequence ID" value="NZ_CTRP01000014.1"/>
</dbReference>
<dbReference type="Gene3D" id="3.75.10.10">
    <property type="entry name" value="L-arginine/glycine Amidinotransferase, Chain A"/>
    <property type="match status" value="1"/>
</dbReference>
<dbReference type="SUPFAM" id="SSF55909">
    <property type="entry name" value="Pentein"/>
    <property type="match status" value="1"/>
</dbReference>
<dbReference type="PANTHER" id="PTHR47271:SF2">
    <property type="entry name" value="ARGININE DEIMINASE"/>
    <property type="match status" value="1"/>
</dbReference>
<reference evidence="2" key="1">
    <citation type="submission" date="2015-03" db="EMBL/GenBank/DDBJ databases">
        <authorList>
            <person name="Nijsse Bart"/>
        </authorList>
    </citation>
    <scope>NUCLEOTIDE SEQUENCE [LARGE SCALE GENOMIC DNA]</scope>
</reference>
<evidence type="ECO:0000313" key="2">
    <source>
        <dbReference type="Proteomes" id="UP000049855"/>
    </source>
</evidence>
<evidence type="ECO:0000313" key="1">
    <source>
        <dbReference type="EMBL" id="CQR73844.1"/>
    </source>
</evidence>
<organism evidence="1 2">
    <name type="scientific">Sporomusa ovata</name>
    <dbReference type="NCBI Taxonomy" id="2378"/>
    <lineage>
        <taxon>Bacteria</taxon>
        <taxon>Bacillati</taxon>
        <taxon>Bacillota</taxon>
        <taxon>Negativicutes</taxon>
        <taxon>Selenomonadales</taxon>
        <taxon>Sporomusaceae</taxon>
        <taxon>Sporomusa</taxon>
    </lineage>
</organism>
<dbReference type="EC" id="3.5.3.6" evidence="1"/>
<accession>A0A0U1L4N0</accession>
<dbReference type="GO" id="GO:0019546">
    <property type="term" value="P:L-arginine deiminase pathway"/>
    <property type="evidence" value="ECO:0007669"/>
    <property type="project" value="TreeGrafter"/>
</dbReference>
<gene>
    <name evidence="1" type="ORF">SpAn4DRAFT_0306</name>
</gene>
<dbReference type="GO" id="GO:0016990">
    <property type="term" value="F:arginine deiminase activity"/>
    <property type="evidence" value="ECO:0007669"/>
    <property type="project" value="UniProtKB-EC"/>
</dbReference>
<dbReference type="PANTHER" id="PTHR47271">
    <property type="entry name" value="ARGININE DEIMINASE"/>
    <property type="match status" value="1"/>
</dbReference>
<sequence length="310" mass="35408">MAVKSPLTTFGTESFGQLRAVMVHKPVVSIANMNAITVGYYMFDQVPDAEQYLAEHERYKSLLLHHQIEVYELADFVQQNKDEMNVLASLTYLNDSSVITREGAVLSKMGYGRAGEDSVVKEALTNLGVPICYEFAETDHFEGFLILSPRTAFIACTERHHSASVEKFIPYALTLFPEIIYVDVVKARRYMHADMLFGKVNDNLALVYMPAFLKAWHITQNGRQEINDFRQFMFERQMELISVSDEEQQQWACSFIPLDAKTIFHYDIALKAQTKKQLYSKSIEIIEFHPHALLAGGGSLRCLTLMLLRE</sequence>